<dbReference type="EMBL" id="JAWRVI010000622">
    <property type="protein sequence ID" value="KAK4061191.1"/>
    <property type="molecule type" value="Genomic_DNA"/>
</dbReference>
<feature type="compositionally biased region" description="Pro residues" evidence="2">
    <location>
        <begin position="532"/>
        <end position="544"/>
    </location>
</feature>
<protein>
    <submittedName>
        <fullName evidence="3">Uncharacterized protein</fullName>
    </submittedName>
</protein>
<organism evidence="3 4">
    <name type="scientific">Purpureocillium lilacinum</name>
    <name type="common">Paecilomyces lilacinus</name>
    <dbReference type="NCBI Taxonomy" id="33203"/>
    <lineage>
        <taxon>Eukaryota</taxon>
        <taxon>Fungi</taxon>
        <taxon>Dikarya</taxon>
        <taxon>Ascomycota</taxon>
        <taxon>Pezizomycotina</taxon>
        <taxon>Sordariomycetes</taxon>
        <taxon>Hypocreomycetidae</taxon>
        <taxon>Hypocreales</taxon>
        <taxon>Ophiocordycipitaceae</taxon>
        <taxon>Purpureocillium</taxon>
    </lineage>
</organism>
<feature type="compositionally biased region" description="Basic and acidic residues" evidence="2">
    <location>
        <begin position="552"/>
        <end position="561"/>
    </location>
</feature>
<dbReference type="Proteomes" id="UP001287286">
    <property type="component" value="Unassembled WGS sequence"/>
</dbReference>
<gene>
    <name evidence="3" type="ORF">Purlil1_14264</name>
</gene>
<feature type="compositionally biased region" description="Basic and acidic residues" evidence="2">
    <location>
        <begin position="455"/>
        <end position="505"/>
    </location>
</feature>
<dbReference type="Pfam" id="PF12520">
    <property type="entry name" value="DUF3723"/>
    <property type="match status" value="1"/>
</dbReference>
<keyword evidence="4" id="KW-1185">Reference proteome</keyword>
<sequence>MPTRHQPKKVGPRGDPVNRAVLYEFALLAKALGFMTPTIRKLLDPTQHPDRAAVRQMLENARKGYSYPDMERSISACLAQMNNDDDPRIPLYGENVTRLENDTMTLGTDGRPDNVQQRDSRDIALEEEELRLQAQKEVLEEEVSRLRSEKDQLQHDKSKLKSRMKDLHAEAKAAVDRNEELDEAENGLREMAKCLNEEIADLIRKRDGLIELLHALEQRYREQGSIPVQDFRAVDLEQQDQPEMVDAGLPIFEVGLTSDDDDELGPAGAMAGLDTDMDASYTGYGSSQESQAERDEGGHDTDMNESCTGHGTGTENNTIHFVKFDLVTKELQPSREAKTKEDTKRIAADLQAENNRLYVYRSAGPLEIAGEVGEANCYEAAIKRRDRTILVVLDAQGVPEPRRKVGRQGQRDGSSRKARLDRSEVYKKRPIAGTKDGYRRRYKKRREGPNGPLRTTDKRERRGERRRRENPQPLRPEPEPLRPEPLRPEPLRPEPLRPEPLRPEPMRLQLPPPAPLRPEPRPEPRQPEEQPLQPPPLQPPPPEPSQSTTENDEQKRQDPSGHESQSSDDDLRSGLLQ</sequence>
<name>A0ABR0BBW3_PURLI</name>
<keyword evidence="1" id="KW-0175">Coiled coil</keyword>
<dbReference type="InterPro" id="IPR022198">
    <property type="entry name" value="DUF3723"/>
</dbReference>
<accession>A0ABR0BBW3</accession>
<evidence type="ECO:0000313" key="3">
    <source>
        <dbReference type="EMBL" id="KAK4061191.1"/>
    </source>
</evidence>
<evidence type="ECO:0000256" key="2">
    <source>
        <dbReference type="SAM" id="MobiDB-lite"/>
    </source>
</evidence>
<feature type="compositionally biased region" description="Polar residues" evidence="2">
    <location>
        <begin position="304"/>
        <end position="315"/>
    </location>
</feature>
<feature type="region of interest" description="Disordered" evidence="2">
    <location>
        <begin position="274"/>
        <end position="315"/>
    </location>
</feature>
<proteinExistence type="predicted"/>
<feature type="compositionally biased region" description="Basic and acidic residues" evidence="2">
    <location>
        <begin position="291"/>
        <end position="302"/>
    </location>
</feature>
<comment type="caution">
    <text evidence="3">The sequence shown here is derived from an EMBL/GenBank/DDBJ whole genome shotgun (WGS) entry which is preliminary data.</text>
</comment>
<feature type="coiled-coil region" evidence="1">
    <location>
        <begin position="122"/>
        <end position="219"/>
    </location>
</feature>
<reference evidence="3 4" key="1">
    <citation type="journal article" date="2024" name="Microbiol. Resour. Announc.">
        <title>Genome annotations for the ascomycete fungi Trichoderma harzianum, Trichoderma aggressivum, and Purpureocillium lilacinum.</title>
        <authorList>
            <person name="Beijen E.P.W."/>
            <person name="Ohm R.A."/>
        </authorList>
    </citation>
    <scope>NUCLEOTIDE SEQUENCE [LARGE SCALE GENOMIC DNA]</scope>
    <source>
        <strain evidence="3 4">CBS 150709</strain>
    </source>
</reference>
<evidence type="ECO:0000313" key="4">
    <source>
        <dbReference type="Proteomes" id="UP001287286"/>
    </source>
</evidence>
<feature type="compositionally biased region" description="Basic and acidic residues" evidence="2">
    <location>
        <begin position="518"/>
        <end position="528"/>
    </location>
</feature>
<feature type="compositionally biased region" description="Basic and acidic residues" evidence="2">
    <location>
        <begin position="409"/>
        <end position="427"/>
    </location>
</feature>
<evidence type="ECO:0000256" key="1">
    <source>
        <dbReference type="SAM" id="Coils"/>
    </source>
</evidence>
<feature type="region of interest" description="Disordered" evidence="2">
    <location>
        <begin position="401"/>
        <end position="577"/>
    </location>
</feature>